<gene>
    <name evidence="4" type="ORF">GETHED_21990</name>
</gene>
<dbReference type="Pfam" id="PF05569">
    <property type="entry name" value="Peptidase_M56"/>
    <property type="match status" value="1"/>
</dbReference>
<accession>A0ABQ5Q0G4</accession>
<evidence type="ECO:0000313" key="4">
    <source>
        <dbReference type="EMBL" id="GLH67835.1"/>
    </source>
</evidence>
<dbReference type="InterPro" id="IPR052173">
    <property type="entry name" value="Beta-lactam_resp_regulator"/>
</dbReference>
<feature type="domain" description="Peptidase M56" evidence="3">
    <location>
        <begin position="105"/>
        <end position="249"/>
    </location>
</feature>
<dbReference type="Gene3D" id="3.30.2010.10">
    <property type="entry name" value="Metalloproteases ('zincins'), catalytic domain"/>
    <property type="match status" value="1"/>
</dbReference>
<sequence length="580" mass="62681">MEAFVQILGWALVHALWQGCLLVALAAVGGAALHGRARHRLNGLVLLLCLVLPVATGWRFHRPAPAEYGQAATMDLAQAASATPLRNPPSRPLLVRLEASLQPRLPLLVALWALGASLMALRLGGGYALSLKWRRQAVSAPGEWQERLEALTRRMGIPWPIRLLLAGQGDTPMVLGLWKPVVLVPAALLTSLPLGYLEALLAHELAHVRRQDHLYNLLQSLAETLLFFHPAVWWLSARIRAEREELADDLAAQGLGDPRRLALALNALDDLQRTLPHPLFPALAARGGHLLTRIERLLSPRPVGGSSWSFLTLLLAPCLVLALRAAAPEPPPIGAPAEVVAKLDALAAQEGLDPQLLRSMAWVESGFNTAARSPMGATGLLQVMPGTARTYGAKDLDDPAQVMAAGAKYLRFLLDRYHGDVQKAVAAYNCGEKALDEGRITEEATRYREMVLGVLAAKAVQPETSLAEGEIQGVLRRGSGGRITLQLRVSGRGNLKLDLLPADGAGVLGTVQIGERRQDGTYTVGPWTEFRPRVLVDASKAGASLLIRGEDPGTGWRGETRVLLDAPWKTFAFRMEPPKP</sequence>
<dbReference type="PANTHER" id="PTHR34978">
    <property type="entry name" value="POSSIBLE SENSOR-TRANSDUCER PROTEIN BLAR"/>
    <property type="match status" value="1"/>
</dbReference>
<evidence type="ECO:0000259" key="3">
    <source>
        <dbReference type="Pfam" id="PF05569"/>
    </source>
</evidence>
<evidence type="ECO:0000256" key="1">
    <source>
        <dbReference type="SAM" id="Phobius"/>
    </source>
</evidence>
<reference evidence="4" key="1">
    <citation type="journal article" date="2023" name="Antonie Van Leeuwenhoek">
        <title>Mesoterricola silvestris gen. nov., sp. nov., Mesoterricola sediminis sp. nov., Geothrix oryzae sp. nov., Geothrix edaphica sp. nov., Geothrix rubra sp. nov., and Geothrix limicola sp. nov., six novel members of Acidobacteriota isolated from soils.</title>
        <authorList>
            <person name="Itoh H."/>
            <person name="Sugisawa Y."/>
            <person name="Mise K."/>
            <person name="Xu Z."/>
            <person name="Kuniyasu M."/>
            <person name="Ushijima N."/>
            <person name="Kawano K."/>
            <person name="Kobayashi E."/>
            <person name="Shiratori Y."/>
            <person name="Masuda Y."/>
            <person name="Senoo K."/>
        </authorList>
    </citation>
    <scope>NUCLEOTIDE SEQUENCE</scope>
    <source>
        <strain evidence="4">Red802</strain>
    </source>
</reference>
<dbReference type="SUPFAM" id="SSF53955">
    <property type="entry name" value="Lysozyme-like"/>
    <property type="match status" value="1"/>
</dbReference>
<dbReference type="Pfam" id="PF01464">
    <property type="entry name" value="SLT"/>
    <property type="match status" value="1"/>
</dbReference>
<keyword evidence="5" id="KW-1185">Reference proteome</keyword>
<keyword evidence="1" id="KW-0472">Membrane</keyword>
<dbReference type="Proteomes" id="UP001165044">
    <property type="component" value="Unassembled WGS sequence"/>
</dbReference>
<keyword evidence="1" id="KW-0812">Transmembrane</keyword>
<organism evidence="4 5">
    <name type="scientific">Geothrix edaphica</name>
    <dbReference type="NCBI Taxonomy" id="2927976"/>
    <lineage>
        <taxon>Bacteria</taxon>
        <taxon>Pseudomonadati</taxon>
        <taxon>Acidobacteriota</taxon>
        <taxon>Holophagae</taxon>
        <taxon>Holophagales</taxon>
        <taxon>Holophagaceae</taxon>
        <taxon>Geothrix</taxon>
    </lineage>
</organism>
<feature type="transmembrane region" description="Helical" evidence="1">
    <location>
        <begin position="105"/>
        <end position="125"/>
    </location>
</feature>
<proteinExistence type="predicted"/>
<feature type="transmembrane region" description="Helical" evidence="1">
    <location>
        <begin position="15"/>
        <end position="34"/>
    </location>
</feature>
<feature type="transmembrane region" description="Helical" evidence="1">
    <location>
        <begin position="177"/>
        <end position="197"/>
    </location>
</feature>
<dbReference type="EMBL" id="BSDC01000003">
    <property type="protein sequence ID" value="GLH67835.1"/>
    <property type="molecule type" value="Genomic_DNA"/>
</dbReference>
<name>A0ABQ5Q0G4_9BACT</name>
<feature type="domain" description="Transglycosylase SLT" evidence="2">
    <location>
        <begin position="347"/>
        <end position="437"/>
    </location>
</feature>
<dbReference type="CDD" id="cd07341">
    <property type="entry name" value="M56_BlaR1_MecR1_like"/>
    <property type="match status" value="1"/>
</dbReference>
<evidence type="ECO:0000313" key="5">
    <source>
        <dbReference type="Proteomes" id="UP001165044"/>
    </source>
</evidence>
<dbReference type="PANTHER" id="PTHR34978:SF3">
    <property type="entry name" value="SLR0241 PROTEIN"/>
    <property type="match status" value="1"/>
</dbReference>
<dbReference type="InterPro" id="IPR008258">
    <property type="entry name" value="Transglycosylase_SLT_dom_1"/>
</dbReference>
<comment type="caution">
    <text evidence="4">The sequence shown here is derived from an EMBL/GenBank/DDBJ whole genome shotgun (WGS) entry which is preliminary data.</text>
</comment>
<dbReference type="CDD" id="cd00254">
    <property type="entry name" value="LT-like"/>
    <property type="match status" value="1"/>
</dbReference>
<dbReference type="InterPro" id="IPR008756">
    <property type="entry name" value="Peptidase_M56"/>
</dbReference>
<dbReference type="RefSeq" id="WP_285609286.1">
    <property type="nucleotide sequence ID" value="NZ_BSDC01000003.1"/>
</dbReference>
<evidence type="ECO:0000259" key="2">
    <source>
        <dbReference type="Pfam" id="PF01464"/>
    </source>
</evidence>
<dbReference type="Gene3D" id="1.10.530.10">
    <property type="match status" value="1"/>
</dbReference>
<protein>
    <submittedName>
        <fullName evidence="4">Uncharacterized protein</fullName>
    </submittedName>
</protein>
<feature type="transmembrane region" description="Helical" evidence="1">
    <location>
        <begin position="41"/>
        <end position="60"/>
    </location>
</feature>
<dbReference type="InterPro" id="IPR023346">
    <property type="entry name" value="Lysozyme-like_dom_sf"/>
</dbReference>
<keyword evidence="1" id="KW-1133">Transmembrane helix</keyword>